<dbReference type="GO" id="GO:0006954">
    <property type="term" value="P:inflammatory response"/>
    <property type="evidence" value="ECO:0007669"/>
    <property type="project" value="UniProtKB-KW"/>
</dbReference>
<evidence type="ECO:0000256" key="10">
    <source>
        <dbReference type="ARBA" id="ARBA00023136"/>
    </source>
</evidence>
<dbReference type="GO" id="GO:0045087">
    <property type="term" value="P:innate immune response"/>
    <property type="evidence" value="ECO:0007669"/>
    <property type="project" value="UniProtKB-KW"/>
</dbReference>
<dbReference type="KEGG" id="char:122133568"/>
<evidence type="ECO:0000256" key="2">
    <source>
        <dbReference type="ARBA" id="ARBA00009634"/>
    </source>
</evidence>
<evidence type="ECO:0000259" key="15">
    <source>
        <dbReference type="PROSITE" id="PS50104"/>
    </source>
</evidence>
<feature type="domain" description="TIR" evidence="15">
    <location>
        <begin position="402"/>
        <end position="545"/>
    </location>
</feature>
<sequence>MTGLRTLYVRAHLFAIKSELFSGLVNVEELHLRGCQIQTIKDFAFTNLSQLRHMDLTWNKISAITTNTFFGLQNLESLIIENNPLRHFEASSFAHFPSLRVLHLEDLRFSNSEHSGMQVLNLSLIFGGFPHQLSDLTITSAVRPMTLVVADDSAPEVGLSLSLSGQNIVLWGCEKRFLKSVTKLQVTAEFFLCAPDNTVAISHFTSVVNLFFSQWYTSTIQDLSGLSRLVHLKRLELTYIDFYNQPGFNVMFNGLTQLESLSLYNCLVNSFDRVISVDMKSLKYLYLHISSETTVYKQFFEPLNSLRSVVLFEPRLLCNCENSWFISWAKQESQVGVFPLSKQHRTLQCLNGNRLQDLDRYGLAHCRPEEGFELFISTTGLLVIFIVAVLVYRLHSNTRGHYRYDVFVSHSGENESWVVERLLPSLEQRGPPFMHLCLSRKEFQLGKDIVENITDSLYRSCRTLCLVSRHYLQSNRCSLEMRLGTYRLQVEHRDVLILVFLEKIPSNLLSAHHRLARLVKTRTYIDWPQDPAQQEAFWDILWSKLVTEKVL</sequence>
<dbReference type="InterPro" id="IPR000157">
    <property type="entry name" value="TIR_dom"/>
</dbReference>
<evidence type="ECO:0000256" key="11">
    <source>
        <dbReference type="ARBA" id="ARBA00023170"/>
    </source>
</evidence>
<dbReference type="GeneID" id="122133568"/>
<dbReference type="GO" id="GO:0005886">
    <property type="term" value="C:plasma membrane"/>
    <property type="evidence" value="ECO:0007669"/>
    <property type="project" value="TreeGrafter"/>
</dbReference>
<reference evidence="17" key="1">
    <citation type="submission" date="2025-08" db="UniProtKB">
        <authorList>
            <consortium name="RefSeq"/>
        </authorList>
    </citation>
    <scope>IDENTIFICATION</scope>
</reference>
<dbReference type="Pfam" id="PF13855">
    <property type="entry name" value="LRR_8"/>
    <property type="match status" value="1"/>
</dbReference>
<gene>
    <name evidence="17" type="primary">LOC122133568</name>
</gene>
<keyword evidence="3" id="KW-0399">Innate immunity</keyword>
<evidence type="ECO:0000256" key="4">
    <source>
        <dbReference type="ARBA" id="ARBA00022614"/>
    </source>
</evidence>
<evidence type="ECO:0000256" key="9">
    <source>
        <dbReference type="ARBA" id="ARBA00022989"/>
    </source>
</evidence>
<keyword evidence="7" id="KW-0677">Repeat</keyword>
<evidence type="ECO:0000256" key="14">
    <source>
        <dbReference type="SAM" id="Phobius"/>
    </source>
</evidence>
<dbReference type="Proteomes" id="UP000515152">
    <property type="component" value="Chromosome 16"/>
</dbReference>
<dbReference type="RefSeq" id="XP_042565956.1">
    <property type="nucleotide sequence ID" value="XM_042710022.1"/>
</dbReference>
<accession>A0A8M1KPH1</accession>
<dbReference type="InterPro" id="IPR003591">
    <property type="entry name" value="Leu-rich_rpt_typical-subtyp"/>
</dbReference>
<keyword evidence="9 14" id="KW-1133">Transmembrane helix</keyword>
<dbReference type="PANTHER" id="PTHR24365:SF522">
    <property type="entry name" value="LOW QUALITY PROTEIN: TOLL-LIKE RECEPTOR 13-RELATED"/>
    <property type="match status" value="1"/>
</dbReference>
<dbReference type="PROSITE" id="PS50104">
    <property type="entry name" value="TIR"/>
    <property type="match status" value="1"/>
</dbReference>
<proteinExistence type="inferred from homology"/>
<dbReference type="FunFam" id="3.40.50.10140:FF:000001">
    <property type="entry name" value="Toll-like receptor 2"/>
    <property type="match status" value="1"/>
</dbReference>
<evidence type="ECO:0000256" key="13">
    <source>
        <dbReference type="ARBA" id="ARBA00023198"/>
    </source>
</evidence>
<keyword evidence="12" id="KW-0325">Glycoprotein</keyword>
<dbReference type="PANTHER" id="PTHR24365">
    <property type="entry name" value="TOLL-LIKE RECEPTOR"/>
    <property type="match status" value="1"/>
</dbReference>
<evidence type="ECO:0000256" key="5">
    <source>
        <dbReference type="ARBA" id="ARBA00022692"/>
    </source>
</evidence>
<dbReference type="Pfam" id="PF01582">
    <property type="entry name" value="TIR"/>
    <property type="match status" value="1"/>
</dbReference>
<protein>
    <submittedName>
        <fullName evidence="17">Toll-like receptor 13</fullName>
    </submittedName>
</protein>
<keyword evidence="6" id="KW-0732">Signal</keyword>
<dbReference type="SMART" id="SM00369">
    <property type="entry name" value="LRR_TYP"/>
    <property type="match status" value="4"/>
</dbReference>
<comment type="subcellular location">
    <subcellularLocation>
        <location evidence="1">Membrane</location>
        <topology evidence="1">Single-pass type I membrane protein</topology>
    </subcellularLocation>
</comment>
<name>A0A8M1KPH1_CLUHA</name>
<keyword evidence="4" id="KW-0433">Leucine-rich repeat</keyword>
<dbReference type="SMART" id="SM00255">
    <property type="entry name" value="TIR"/>
    <property type="match status" value="1"/>
</dbReference>
<feature type="transmembrane region" description="Helical" evidence="14">
    <location>
        <begin position="374"/>
        <end position="394"/>
    </location>
</feature>
<dbReference type="GO" id="GO:0007165">
    <property type="term" value="P:signal transduction"/>
    <property type="evidence" value="ECO:0007669"/>
    <property type="project" value="InterPro"/>
</dbReference>
<dbReference type="GO" id="GO:0038023">
    <property type="term" value="F:signaling receptor activity"/>
    <property type="evidence" value="ECO:0007669"/>
    <property type="project" value="TreeGrafter"/>
</dbReference>
<dbReference type="OrthoDB" id="1421090at2759"/>
<keyword evidence="11" id="KW-0675">Receptor</keyword>
<keyword evidence="16" id="KW-1185">Reference proteome</keyword>
<evidence type="ECO:0000313" key="16">
    <source>
        <dbReference type="Proteomes" id="UP000515152"/>
    </source>
</evidence>
<dbReference type="AlphaFoldDB" id="A0A8M1KPH1"/>
<organism evidence="16 17">
    <name type="scientific">Clupea harengus</name>
    <name type="common">Atlantic herring</name>
    <dbReference type="NCBI Taxonomy" id="7950"/>
    <lineage>
        <taxon>Eukaryota</taxon>
        <taxon>Metazoa</taxon>
        <taxon>Chordata</taxon>
        <taxon>Craniata</taxon>
        <taxon>Vertebrata</taxon>
        <taxon>Euteleostomi</taxon>
        <taxon>Actinopterygii</taxon>
        <taxon>Neopterygii</taxon>
        <taxon>Teleostei</taxon>
        <taxon>Clupei</taxon>
        <taxon>Clupeiformes</taxon>
        <taxon>Clupeoidei</taxon>
        <taxon>Clupeidae</taxon>
        <taxon>Clupea</taxon>
    </lineage>
</organism>
<evidence type="ECO:0000256" key="12">
    <source>
        <dbReference type="ARBA" id="ARBA00023180"/>
    </source>
</evidence>
<evidence type="ECO:0000256" key="3">
    <source>
        <dbReference type="ARBA" id="ARBA00022588"/>
    </source>
</evidence>
<keyword evidence="13" id="KW-0395">Inflammatory response</keyword>
<keyword evidence="5 14" id="KW-0812">Transmembrane</keyword>
<keyword evidence="8" id="KW-0391">Immunity</keyword>
<evidence type="ECO:0000256" key="8">
    <source>
        <dbReference type="ARBA" id="ARBA00022859"/>
    </source>
</evidence>
<comment type="similarity">
    <text evidence="2">Belongs to the Toll-like receptor family.</text>
</comment>
<keyword evidence="10 14" id="KW-0472">Membrane</keyword>
<evidence type="ECO:0000256" key="7">
    <source>
        <dbReference type="ARBA" id="ARBA00022737"/>
    </source>
</evidence>
<evidence type="ECO:0000256" key="1">
    <source>
        <dbReference type="ARBA" id="ARBA00004479"/>
    </source>
</evidence>
<evidence type="ECO:0000256" key="6">
    <source>
        <dbReference type="ARBA" id="ARBA00022729"/>
    </source>
</evidence>
<evidence type="ECO:0000313" key="17">
    <source>
        <dbReference type="RefSeq" id="XP_042565956.1"/>
    </source>
</evidence>
<dbReference type="InterPro" id="IPR001611">
    <property type="entry name" value="Leu-rich_rpt"/>
</dbReference>